<feature type="chain" id="PRO_5025485209" evidence="1">
    <location>
        <begin position="25"/>
        <end position="301"/>
    </location>
</feature>
<organism evidence="2 3">
    <name type="scientific">Viridothelium virens</name>
    <name type="common">Speckled blister lichen</name>
    <name type="synonym">Trypethelium virens</name>
    <dbReference type="NCBI Taxonomy" id="1048519"/>
    <lineage>
        <taxon>Eukaryota</taxon>
        <taxon>Fungi</taxon>
        <taxon>Dikarya</taxon>
        <taxon>Ascomycota</taxon>
        <taxon>Pezizomycotina</taxon>
        <taxon>Dothideomycetes</taxon>
        <taxon>Dothideomycetes incertae sedis</taxon>
        <taxon>Trypetheliales</taxon>
        <taxon>Trypetheliaceae</taxon>
        <taxon>Viridothelium</taxon>
    </lineage>
</organism>
<dbReference type="AlphaFoldDB" id="A0A6A6GUL6"/>
<feature type="signal peptide" evidence="1">
    <location>
        <begin position="1"/>
        <end position="24"/>
    </location>
</feature>
<dbReference type="OrthoDB" id="3886018at2759"/>
<proteinExistence type="predicted"/>
<accession>A0A6A6GUL6</accession>
<sequence length="301" mass="33781">MRILSYIQINSLTTLLSLTNVAIALLATNDDAACSSAIGTIKANETLAVHADTRSSLQKRSLTLLSDIPNQQSYARTLWRRIALRDQWVDLSSPNGQTKNQAWRFPDFLGESYLGIRDLAGNTAVLIMTRTGIFISLIYDIPTFRYRDESGNLQERDELGFWARSYSMIRFGDRLCQGTGPGIEHLRNRGSLFYEETPTVPHPITISIVTPQPLAAVRGSRIPYNPRIELLQNNLSNLFPSVGGGRVDVVGYHQSSRVAIEIDTFEGVLRNPPPGIRHEYGTWRLWVGQRAKKQGYFTQDA</sequence>
<gene>
    <name evidence="2" type="ORF">EV356DRAFT_389959</name>
</gene>
<dbReference type="Proteomes" id="UP000800092">
    <property type="component" value="Unassembled WGS sequence"/>
</dbReference>
<keyword evidence="1" id="KW-0732">Signal</keyword>
<evidence type="ECO:0000313" key="2">
    <source>
        <dbReference type="EMBL" id="KAF2229341.1"/>
    </source>
</evidence>
<reference evidence="2" key="1">
    <citation type="journal article" date="2020" name="Stud. Mycol.">
        <title>101 Dothideomycetes genomes: a test case for predicting lifestyles and emergence of pathogens.</title>
        <authorList>
            <person name="Haridas S."/>
            <person name="Albert R."/>
            <person name="Binder M."/>
            <person name="Bloem J."/>
            <person name="Labutti K."/>
            <person name="Salamov A."/>
            <person name="Andreopoulos B."/>
            <person name="Baker S."/>
            <person name="Barry K."/>
            <person name="Bills G."/>
            <person name="Bluhm B."/>
            <person name="Cannon C."/>
            <person name="Castanera R."/>
            <person name="Culley D."/>
            <person name="Daum C."/>
            <person name="Ezra D."/>
            <person name="Gonzalez J."/>
            <person name="Henrissat B."/>
            <person name="Kuo A."/>
            <person name="Liang C."/>
            <person name="Lipzen A."/>
            <person name="Lutzoni F."/>
            <person name="Magnuson J."/>
            <person name="Mondo S."/>
            <person name="Nolan M."/>
            <person name="Ohm R."/>
            <person name="Pangilinan J."/>
            <person name="Park H.-J."/>
            <person name="Ramirez L."/>
            <person name="Alfaro M."/>
            <person name="Sun H."/>
            <person name="Tritt A."/>
            <person name="Yoshinaga Y."/>
            <person name="Zwiers L.-H."/>
            <person name="Turgeon B."/>
            <person name="Goodwin S."/>
            <person name="Spatafora J."/>
            <person name="Crous P."/>
            <person name="Grigoriev I."/>
        </authorList>
    </citation>
    <scope>NUCLEOTIDE SEQUENCE</scope>
    <source>
        <strain evidence="2">Tuck. ex Michener</strain>
    </source>
</reference>
<dbReference type="EMBL" id="ML991866">
    <property type="protein sequence ID" value="KAF2229341.1"/>
    <property type="molecule type" value="Genomic_DNA"/>
</dbReference>
<keyword evidence="3" id="KW-1185">Reference proteome</keyword>
<protein>
    <submittedName>
        <fullName evidence="2">Uncharacterized protein</fullName>
    </submittedName>
</protein>
<name>A0A6A6GUL6_VIRVR</name>
<evidence type="ECO:0000256" key="1">
    <source>
        <dbReference type="SAM" id="SignalP"/>
    </source>
</evidence>
<evidence type="ECO:0000313" key="3">
    <source>
        <dbReference type="Proteomes" id="UP000800092"/>
    </source>
</evidence>